<keyword evidence="4" id="KW-1227">Viral tail protein</keyword>
<dbReference type="EMBL" id="MF479730">
    <property type="protein sequence ID" value="ASU00539.1"/>
    <property type="molecule type" value="Genomic_DNA"/>
</dbReference>
<dbReference type="InterPro" id="IPR030392">
    <property type="entry name" value="S74_ICA"/>
</dbReference>
<dbReference type="KEGG" id="vg:40089360"/>
<evidence type="ECO:0000256" key="6">
    <source>
        <dbReference type="ARBA" id="ARBA00033188"/>
    </source>
</evidence>
<dbReference type="Proteomes" id="UP000221110">
    <property type="component" value="Segment"/>
</dbReference>
<dbReference type="GO" id="GO:0019062">
    <property type="term" value="P:virion attachment to host cell"/>
    <property type="evidence" value="ECO:0007669"/>
    <property type="project" value="UniProtKB-KW"/>
</dbReference>
<evidence type="ECO:0000256" key="3">
    <source>
        <dbReference type="ARBA" id="ARBA00022672"/>
    </source>
</evidence>
<evidence type="ECO:0000256" key="9">
    <source>
        <dbReference type="ARBA" id="ARBA00035669"/>
    </source>
</evidence>
<keyword evidence="2" id="KW-0945">Host-virus interaction</keyword>
<name>A0A223LGC4_9CAUD</name>
<comment type="subcellular location">
    <subcellularLocation>
        <location evidence="1">Virion</location>
    </subcellularLocation>
</comment>
<keyword evidence="3" id="KW-0946">Virion</keyword>
<keyword evidence="13" id="KW-1185">Reference proteome</keyword>
<evidence type="ECO:0000313" key="12">
    <source>
        <dbReference type="EMBL" id="ASU00539.1"/>
    </source>
</evidence>
<dbReference type="PROSITE" id="PS51688">
    <property type="entry name" value="ICA"/>
    <property type="match status" value="1"/>
</dbReference>
<evidence type="ECO:0000256" key="2">
    <source>
        <dbReference type="ARBA" id="ARBA00022581"/>
    </source>
</evidence>
<accession>A0A223LGC4</accession>
<evidence type="ECO:0000256" key="7">
    <source>
        <dbReference type="ARBA" id="ARBA00035610"/>
    </source>
</evidence>
<evidence type="ECO:0000256" key="8">
    <source>
        <dbReference type="ARBA" id="ARBA00035637"/>
    </source>
</evidence>
<evidence type="ECO:0000259" key="11">
    <source>
        <dbReference type="PROSITE" id="PS51688"/>
    </source>
</evidence>
<comment type="subunit">
    <text evidence="9">Homotrimer. Interacts with the receptor-recognizing protein Gp38.</text>
</comment>
<dbReference type="GeneID" id="40089360"/>
<comment type="similarity">
    <text evidence="8">Belongs to the S16-like long tail fiber protein Gp37 family.</text>
</comment>
<evidence type="ECO:0000256" key="10">
    <source>
        <dbReference type="ARBA" id="ARBA00035705"/>
    </source>
</evidence>
<comment type="function">
    <text evidence="7">The C-terminal chaperone protein mediates homotrimerization and proper folding of the catalytic trimer.</text>
</comment>
<keyword evidence="5" id="KW-1161">Viral attachment to host cell</keyword>
<reference evidence="12 13" key="1">
    <citation type="submission" date="2017-07" db="EMBL/GenBank/DDBJ databases">
        <title>In vitro design and evaluation of phage cocktails against multidrug-resistant Aeromonas salmonicida.</title>
        <authorList>
            <person name="Chen L."/>
            <person name="Yuan S."/>
            <person name="Ma Y."/>
        </authorList>
    </citation>
    <scope>NUCLEOTIDE SEQUENCE [LARGE SCALE GENOMIC DNA]</scope>
</reference>
<evidence type="ECO:0000313" key="13">
    <source>
        <dbReference type="Proteomes" id="UP000221110"/>
    </source>
</evidence>
<feature type="domain" description="Peptidase S74" evidence="11">
    <location>
        <begin position="372"/>
        <end position="465"/>
    </location>
</feature>
<keyword evidence="3" id="KW-1230">Viral tail fiber protein</keyword>
<dbReference type="RefSeq" id="YP_009612990.1">
    <property type="nucleotide sequence ID" value="NC_042019.1"/>
</dbReference>
<keyword evidence="5" id="KW-1160">Virus entry into host cell</keyword>
<evidence type="ECO:0000256" key="4">
    <source>
        <dbReference type="ARBA" id="ARBA00022732"/>
    </source>
</evidence>
<evidence type="ECO:0000256" key="5">
    <source>
        <dbReference type="ARBA" id="ARBA00022804"/>
    </source>
</evidence>
<organism evidence="12 13">
    <name type="scientific">Aeromonas phage AS-gz</name>
    <dbReference type="NCBI Taxonomy" id="2026082"/>
    <lineage>
        <taxon>Viruses</taxon>
        <taxon>Duplodnaviria</taxon>
        <taxon>Heunggongvirae</taxon>
        <taxon>Uroviricota</taxon>
        <taxon>Caudoviricetes</taxon>
        <taxon>Pantevenvirales</taxon>
        <taxon>Straboviridae</taxon>
        <taxon>Tulanevirus</taxon>
        <taxon>Tulanevirus asgz</taxon>
    </lineage>
</organism>
<proteinExistence type="inferred from homology"/>
<dbReference type="GO" id="GO:0098024">
    <property type="term" value="C:virus tail, fiber"/>
    <property type="evidence" value="ECO:0007669"/>
    <property type="project" value="UniProtKB-KW"/>
</dbReference>
<protein>
    <recommendedName>
        <fullName evidence="10">Long tail fiber protein Gp37</fullName>
    </recommendedName>
    <alternativeName>
        <fullName evidence="6">Receptor-recognizing protein</fullName>
    </alternativeName>
</protein>
<sequence length="465" mass="49410">MNNNIKYHISDSADSVFFSGPDWPSSVETVSDALNEIAPWALTVNGLPIATEVVPGIIRIATEAEAAAGMSDNTVITPNLLRIAMQTPQATDAIIGNTRYATNDEALALSINTAAITPSKLGYVIANKGSTEAARGTIRISTAAQAISGTDDTTAMTPLKTKQAIAQFSEAWGTASESSDGVVRLATVAQALAGVLRDGYAVSPYTLSRMAGTESSAGLFKVATNSQTLALADNTVVITPAKLSVLNATSTQKGLVRLLNTESSQANTALSANAQVLYRSGGTMTGNINFTENNQGLLWNRNTDLAAITFKNDSDADTNSYLLFAVGDNSNEYFRWTTRAGGVDTTIATLRPGGHLWLAGNIDINDMYVRCDARLKTDIRPIKDALAKIDSLDTGIYTKHKSLTDDTVIGKEAGIFAQQLQKVLPEGVKTLDDGTLTVSPMSLIALLIEANKELKSRLEKLEEKI</sequence>
<dbReference type="Pfam" id="PF13884">
    <property type="entry name" value="Peptidase_S74"/>
    <property type="match status" value="1"/>
</dbReference>
<evidence type="ECO:0000256" key="1">
    <source>
        <dbReference type="ARBA" id="ARBA00004328"/>
    </source>
</evidence>